<comment type="similarity">
    <text evidence="1 7 8">Belongs to the eukaryotic ribosomal protein eL19 family.</text>
</comment>
<dbReference type="InterPro" id="IPR057259">
    <property type="entry name" value="Ribosomal_L19e"/>
</dbReference>
<dbReference type="GO" id="GO:0070180">
    <property type="term" value="F:large ribosomal subunit rRNA binding"/>
    <property type="evidence" value="ECO:0007669"/>
    <property type="project" value="UniProtKB-UniRule"/>
</dbReference>
<evidence type="ECO:0000256" key="4">
    <source>
        <dbReference type="ARBA" id="ARBA00022884"/>
    </source>
</evidence>
<dbReference type="FunFam" id="1.10.1650.10:FF:000001">
    <property type="entry name" value="Ribosomal protein L19"/>
    <property type="match status" value="1"/>
</dbReference>
<proteinExistence type="inferred from homology"/>
<dbReference type="InterPro" id="IPR015973">
    <property type="entry name" value="Ribosomal_eL19_dom2"/>
</dbReference>
<dbReference type="GO" id="GO:0003735">
    <property type="term" value="F:structural constituent of ribosome"/>
    <property type="evidence" value="ECO:0007669"/>
    <property type="project" value="InterPro"/>
</dbReference>
<dbReference type="EMBL" id="FNCA01000003">
    <property type="protein sequence ID" value="SDF64940.1"/>
    <property type="molecule type" value="Genomic_DNA"/>
</dbReference>
<feature type="region of interest" description="Disordered" evidence="9">
    <location>
        <begin position="56"/>
        <end position="94"/>
    </location>
</feature>
<dbReference type="InterPro" id="IPR015972">
    <property type="entry name" value="Ribosomal_eL19_dom1"/>
</dbReference>
<dbReference type="AlphaFoldDB" id="A0A7Z7AVN3"/>
<name>A0A7Z7AVN3_9EURY</name>
<dbReference type="CDD" id="cd01418">
    <property type="entry name" value="Ribosomal_L19e_A"/>
    <property type="match status" value="1"/>
</dbReference>
<dbReference type="Proteomes" id="UP000199259">
    <property type="component" value="Unassembled WGS sequence"/>
</dbReference>
<reference evidence="11 12" key="1">
    <citation type="submission" date="2016-10" db="EMBL/GenBank/DDBJ databases">
        <authorList>
            <person name="Varghese N."/>
            <person name="Submissions S."/>
        </authorList>
    </citation>
    <scope>NUCLEOTIDE SEQUENCE [LARGE SCALE GENOMIC DNA]</scope>
    <source>
        <strain evidence="11 12">PL 12/M</strain>
    </source>
</reference>
<evidence type="ECO:0000256" key="7">
    <source>
        <dbReference type="HAMAP-Rule" id="MF_01475"/>
    </source>
</evidence>
<dbReference type="RefSeq" id="WP_091709274.1">
    <property type="nucleotide sequence ID" value="NZ_FNCA01000003.1"/>
</dbReference>
<evidence type="ECO:0000313" key="12">
    <source>
        <dbReference type="Proteomes" id="UP000199259"/>
    </source>
</evidence>
<evidence type="ECO:0000256" key="2">
    <source>
        <dbReference type="ARBA" id="ARBA00011838"/>
    </source>
</evidence>
<dbReference type="Pfam" id="PF25476">
    <property type="entry name" value="Ribosomal_L19e_C"/>
    <property type="match status" value="1"/>
</dbReference>
<dbReference type="OrthoDB" id="11624at2157"/>
<keyword evidence="6 7" id="KW-0687">Ribonucleoprotein</keyword>
<dbReference type="Gene3D" id="1.10.1200.60">
    <property type="match status" value="1"/>
</dbReference>
<accession>A0A7Z7AVN3</accession>
<dbReference type="SUPFAM" id="SSF48140">
    <property type="entry name" value="Ribosomal protein L19 (L19e)"/>
    <property type="match status" value="1"/>
</dbReference>
<evidence type="ECO:0000259" key="10">
    <source>
        <dbReference type="SMART" id="SM01416"/>
    </source>
</evidence>
<dbReference type="InterPro" id="IPR000196">
    <property type="entry name" value="Ribosomal_eL19_dom"/>
</dbReference>
<organism evidence="11 12">
    <name type="scientific">Methanolobus vulcani</name>
    <dbReference type="NCBI Taxonomy" id="38026"/>
    <lineage>
        <taxon>Archaea</taxon>
        <taxon>Methanobacteriati</taxon>
        <taxon>Methanobacteriota</taxon>
        <taxon>Stenosarchaea group</taxon>
        <taxon>Methanomicrobia</taxon>
        <taxon>Methanosarcinales</taxon>
        <taxon>Methanosarcinaceae</taxon>
        <taxon>Methanolobus</taxon>
    </lineage>
</organism>
<dbReference type="InterPro" id="IPR033936">
    <property type="entry name" value="Ribosomal_eL19_arc"/>
</dbReference>
<comment type="function">
    <text evidence="7">Binds to the 23S rRNA.</text>
</comment>
<keyword evidence="12" id="KW-1185">Reference proteome</keyword>
<dbReference type="Gene3D" id="1.20.5.560">
    <property type="entry name" value="Single Heli x bin"/>
    <property type="match status" value="1"/>
</dbReference>
<dbReference type="InterPro" id="IPR039547">
    <property type="entry name" value="Ribosomal_eL19"/>
</dbReference>
<dbReference type="Pfam" id="PF01280">
    <property type="entry name" value="Ribosomal_L19e"/>
    <property type="match status" value="1"/>
</dbReference>
<evidence type="ECO:0000256" key="1">
    <source>
        <dbReference type="ARBA" id="ARBA00011082"/>
    </source>
</evidence>
<dbReference type="GO" id="GO:0022625">
    <property type="term" value="C:cytosolic large ribosomal subunit"/>
    <property type="evidence" value="ECO:0007669"/>
    <property type="project" value="InterPro"/>
</dbReference>
<sequence>MTDLTNQKRIAAAVMGCGVNRVWLDPEAAEDIAVAITRADVRDLIEAGSIKVIQAKGVSRGRARERDAKRKYGHRKGHGKRKGKKGARNPRKEQWMKKIRALRKELKQMREDGSLDRSTYCKVYRKAKGGEYRSVAHLKAHLESEKLIKHEE</sequence>
<comment type="caution">
    <text evidence="11">The sequence shown here is derived from an EMBL/GenBank/DDBJ whole genome shotgun (WGS) entry which is preliminary data.</text>
</comment>
<evidence type="ECO:0000256" key="6">
    <source>
        <dbReference type="ARBA" id="ARBA00023274"/>
    </source>
</evidence>
<keyword evidence="3 7" id="KW-0699">rRNA-binding</keyword>
<dbReference type="InterPro" id="IPR023638">
    <property type="entry name" value="Ribosomal_eL19_CS"/>
</dbReference>
<dbReference type="GO" id="GO:0006412">
    <property type="term" value="P:translation"/>
    <property type="evidence" value="ECO:0007669"/>
    <property type="project" value="UniProtKB-UniRule"/>
</dbReference>
<feature type="domain" description="Large ribosomal subunit protein eL19" evidence="10">
    <location>
        <begin position="3"/>
        <end position="146"/>
    </location>
</feature>
<evidence type="ECO:0000256" key="3">
    <source>
        <dbReference type="ARBA" id="ARBA00022730"/>
    </source>
</evidence>
<feature type="compositionally biased region" description="Basic residues" evidence="9">
    <location>
        <begin position="71"/>
        <end position="89"/>
    </location>
</feature>
<evidence type="ECO:0000256" key="8">
    <source>
        <dbReference type="RuleBase" id="RU000574"/>
    </source>
</evidence>
<dbReference type="HAMAP" id="MF_01475">
    <property type="entry name" value="Ribosomal_eL19"/>
    <property type="match status" value="1"/>
</dbReference>
<keyword evidence="5 7" id="KW-0689">Ribosomal protein</keyword>
<gene>
    <name evidence="7" type="primary">rpl19e</name>
    <name evidence="11" type="ORF">SAMN04488589_1011</name>
</gene>
<dbReference type="PANTHER" id="PTHR10722">
    <property type="entry name" value="60S RIBOSOMAL PROTEIN L19"/>
    <property type="match status" value="1"/>
</dbReference>
<dbReference type="Gene3D" id="1.10.1650.10">
    <property type="match status" value="1"/>
</dbReference>
<keyword evidence="4 7" id="KW-0694">RNA-binding</keyword>
<dbReference type="PROSITE" id="PS00526">
    <property type="entry name" value="RIBOSOMAL_L19E"/>
    <property type="match status" value="1"/>
</dbReference>
<dbReference type="SMART" id="SM01416">
    <property type="entry name" value="Ribosomal_L19e"/>
    <property type="match status" value="1"/>
</dbReference>
<dbReference type="NCBIfam" id="NF006343">
    <property type="entry name" value="PRK08570.1"/>
    <property type="match status" value="1"/>
</dbReference>
<evidence type="ECO:0000313" key="11">
    <source>
        <dbReference type="EMBL" id="SDF64940.1"/>
    </source>
</evidence>
<evidence type="ECO:0000256" key="9">
    <source>
        <dbReference type="SAM" id="MobiDB-lite"/>
    </source>
</evidence>
<dbReference type="InterPro" id="IPR015974">
    <property type="entry name" value="Ribosomal_eL19_dom3"/>
</dbReference>
<comment type="subunit">
    <text evidence="2 7">Part of the 50S ribosomal subunit.</text>
</comment>
<dbReference type="InterPro" id="IPR057260">
    <property type="entry name" value="Ribosomal_L19e_C"/>
</dbReference>
<evidence type="ECO:0000256" key="5">
    <source>
        <dbReference type="ARBA" id="ARBA00022980"/>
    </source>
</evidence>
<protein>
    <recommendedName>
        <fullName evidence="7">Large ribosomal subunit protein eL19</fullName>
    </recommendedName>
</protein>
<dbReference type="InterPro" id="IPR035970">
    <property type="entry name" value="60S_ribosomal_eL19_sf"/>
</dbReference>